<protein>
    <submittedName>
        <fullName evidence="1">Uncharacterized protein</fullName>
    </submittedName>
</protein>
<sequence>MPEESEPSTCPICSGVVDPDVICPECLGQGSLPIRGVRKVLKGIINEQVSQREDLTAALQAIWNKVKDL</sequence>
<reference evidence="1" key="1">
    <citation type="submission" date="2020-03" db="EMBL/GenBank/DDBJ databases">
        <title>The deep terrestrial virosphere.</title>
        <authorList>
            <person name="Holmfeldt K."/>
            <person name="Nilsson E."/>
            <person name="Simone D."/>
            <person name="Lopez-Fernandez M."/>
            <person name="Wu X."/>
            <person name="de Brujin I."/>
            <person name="Lundin D."/>
            <person name="Andersson A."/>
            <person name="Bertilsson S."/>
            <person name="Dopson M."/>
        </authorList>
    </citation>
    <scope>NUCLEOTIDE SEQUENCE</scope>
    <source>
        <strain evidence="1">MM415B03288</strain>
    </source>
</reference>
<accession>A0A6M3LDL0</accession>
<dbReference type="AlphaFoldDB" id="A0A6M3LDL0"/>
<gene>
    <name evidence="1" type="ORF">MM415B03288_0008</name>
</gene>
<dbReference type="EMBL" id="MT143006">
    <property type="protein sequence ID" value="QJA91692.1"/>
    <property type="molecule type" value="Genomic_DNA"/>
</dbReference>
<proteinExistence type="predicted"/>
<organism evidence="1">
    <name type="scientific">viral metagenome</name>
    <dbReference type="NCBI Taxonomy" id="1070528"/>
    <lineage>
        <taxon>unclassified sequences</taxon>
        <taxon>metagenomes</taxon>
        <taxon>organismal metagenomes</taxon>
    </lineage>
</organism>
<evidence type="ECO:0000313" key="1">
    <source>
        <dbReference type="EMBL" id="QJA91692.1"/>
    </source>
</evidence>
<name>A0A6M3LDL0_9ZZZZ</name>